<dbReference type="InterPro" id="IPR013785">
    <property type="entry name" value="Aldolase_TIM"/>
</dbReference>
<evidence type="ECO:0000256" key="12">
    <source>
        <dbReference type="ARBA" id="ARBA00022723"/>
    </source>
</evidence>
<dbReference type="NCBIfam" id="TIGR03550">
    <property type="entry name" value="F420_cofG"/>
    <property type="match status" value="1"/>
</dbReference>
<proteinExistence type="inferred from homology"/>
<feature type="domain" description="Radical SAM core" evidence="18">
    <location>
        <begin position="50"/>
        <end position="297"/>
    </location>
</feature>
<evidence type="ECO:0000256" key="16">
    <source>
        <dbReference type="ARBA" id="ARBA00048468"/>
    </source>
</evidence>
<evidence type="ECO:0000256" key="8">
    <source>
        <dbReference type="ARBA" id="ARBA00022220"/>
    </source>
</evidence>
<evidence type="ECO:0000256" key="17">
    <source>
        <dbReference type="ARBA" id="ARBA00048974"/>
    </source>
</evidence>
<dbReference type="OrthoDB" id="9802027at2"/>
<comment type="function">
    <text evidence="2">Catalyzes the radical-mediated synthesis of 7,8-didemethyl-8-hydroxy-5-deazariboflavin (FO) from 5-amino-6-(D-ribitylamino)uracil and L-tyrosine.</text>
</comment>
<keyword evidence="12" id="KW-0479">Metal-binding</keyword>
<evidence type="ECO:0000256" key="15">
    <source>
        <dbReference type="ARBA" id="ARBA00023239"/>
    </source>
</evidence>
<dbReference type="SMART" id="SM00729">
    <property type="entry name" value="Elp3"/>
    <property type="match status" value="2"/>
</dbReference>
<dbReference type="NCBIfam" id="NF004884">
    <property type="entry name" value="PRK06245.1"/>
    <property type="match status" value="1"/>
</dbReference>
<dbReference type="InterPro" id="IPR058240">
    <property type="entry name" value="rSAM_sf"/>
</dbReference>
<dbReference type="NCBIfam" id="TIGR03551">
    <property type="entry name" value="F420_cofH"/>
    <property type="match status" value="1"/>
</dbReference>
<dbReference type="GO" id="GO:0051539">
    <property type="term" value="F:4 iron, 4 sulfur cluster binding"/>
    <property type="evidence" value="ECO:0007669"/>
    <property type="project" value="UniProtKB-KW"/>
</dbReference>
<dbReference type="Pfam" id="PF19288">
    <property type="entry name" value="CofH_C"/>
    <property type="match status" value="1"/>
</dbReference>
<evidence type="ECO:0000313" key="19">
    <source>
        <dbReference type="EMBL" id="TVV76764.1"/>
    </source>
</evidence>
<evidence type="ECO:0000256" key="5">
    <source>
        <dbReference type="ARBA" id="ARBA00010826"/>
    </source>
</evidence>
<evidence type="ECO:0000259" key="18">
    <source>
        <dbReference type="PROSITE" id="PS51918"/>
    </source>
</evidence>
<gene>
    <name evidence="19" type="primary">cofH</name>
    <name evidence="19" type="ORF">FOY91_03410</name>
</gene>
<dbReference type="EC" id="2.5.1.147" evidence="7"/>
<accession>A0A558RBK6</accession>
<keyword evidence="9" id="KW-0004">4Fe-4S</keyword>
<evidence type="ECO:0000313" key="20">
    <source>
        <dbReference type="Proteomes" id="UP000318681"/>
    </source>
</evidence>
<dbReference type="SUPFAM" id="SSF102114">
    <property type="entry name" value="Radical SAM enzymes"/>
    <property type="match status" value="2"/>
</dbReference>
<dbReference type="InterPro" id="IPR006638">
    <property type="entry name" value="Elp3/MiaA/NifB-like_rSAM"/>
</dbReference>
<dbReference type="NCBIfam" id="TIGR00423">
    <property type="entry name" value="CofH family radical SAM protein"/>
    <property type="match status" value="1"/>
</dbReference>
<evidence type="ECO:0000256" key="14">
    <source>
        <dbReference type="ARBA" id="ARBA00023014"/>
    </source>
</evidence>
<evidence type="ECO:0000256" key="13">
    <source>
        <dbReference type="ARBA" id="ARBA00023004"/>
    </source>
</evidence>
<comment type="catalytic activity">
    <reaction evidence="16">
        <text>5-amino-6-(D-ribitylamino)uracil + L-tyrosine + S-adenosyl-L-methionine = 5-amino-5-(4-hydroxybenzyl)-6-(D-ribitylimino)-5,6-dihydrouracil + 2-iminoacetate + 5'-deoxyadenosine + L-methionine + H(+)</text>
        <dbReference type="Rhea" id="RHEA:55200"/>
        <dbReference type="ChEBI" id="CHEBI:15378"/>
        <dbReference type="ChEBI" id="CHEBI:15934"/>
        <dbReference type="ChEBI" id="CHEBI:17319"/>
        <dbReference type="ChEBI" id="CHEBI:57844"/>
        <dbReference type="ChEBI" id="CHEBI:58315"/>
        <dbReference type="ChEBI" id="CHEBI:59789"/>
        <dbReference type="ChEBI" id="CHEBI:77846"/>
        <dbReference type="ChEBI" id="CHEBI:85936"/>
        <dbReference type="EC" id="2.5.1.147"/>
    </reaction>
</comment>
<dbReference type="EMBL" id="VNIM01000007">
    <property type="protein sequence ID" value="TVV76764.1"/>
    <property type="molecule type" value="Genomic_DNA"/>
</dbReference>
<comment type="catalytic activity">
    <reaction evidence="17">
        <text>5-amino-5-(4-hydroxybenzyl)-6-(D-ribitylimino)-5,6-dihydrouracil + S-adenosyl-L-methionine = 7,8-didemethyl-8-hydroxy-5-deazariboflavin + 5'-deoxyadenosine + L-methionine + NH4(+) + H(+)</text>
        <dbReference type="Rhea" id="RHEA:55204"/>
        <dbReference type="ChEBI" id="CHEBI:15378"/>
        <dbReference type="ChEBI" id="CHEBI:17319"/>
        <dbReference type="ChEBI" id="CHEBI:28938"/>
        <dbReference type="ChEBI" id="CHEBI:57844"/>
        <dbReference type="ChEBI" id="CHEBI:59789"/>
        <dbReference type="ChEBI" id="CHEBI:59904"/>
        <dbReference type="ChEBI" id="CHEBI:85936"/>
        <dbReference type="EC" id="4.3.1.32"/>
    </reaction>
</comment>
<dbReference type="AlphaFoldDB" id="A0A558RBK6"/>
<comment type="caution">
    <text evidence="19">The sequence shown here is derived from an EMBL/GenBank/DDBJ whole genome shotgun (WGS) entry which is preliminary data.</text>
</comment>
<keyword evidence="14" id="KW-0411">Iron-sulfur</keyword>
<dbReference type="UniPathway" id="UPA00072"/>
<protein>
    <recommendedName>
        <fullName evidence="8">FO synthase</fullName>
        <ecNumber evidence="7">2.5.1.147</ecNumber>
        <ecNumber evidence="6">4.3.1.32</ecNumber>
    </recommendedName>
</protein>
<dbReference type="SFLD" id="SFLDF00343">
    <property type="entry name" value="aminofutalosine_synthase_(mqnE"/>
    <property type="match status" value="1"/>
</dbReference>
<dbReference type="SFLD" id="SFLDF00294">
    <property type="entry name" value="7_8-didemethyl-8-hydroxy-5-dea"/>
    <property type="match status" value="1"/>
</dbReference>
<keyword evidence="10" id="KW-0808">Transferase</keyword>
<dbReference type="HAMAP" id="MF_01611">
    <property type="entry name" value="FO_synth_sub1"/>
    <property type="match status" value="1"/>
</dbReference>
<dbReference type="PANTHER" id="PTHR43076:SF1">
    <property type="entry name" value="LIPOYL SYNTHASE 2"/>
    <property type="match status" value="1"/>
</dbReference>
<dbReference type="PANTHER" id="PTHR43076">
    <property type="entry name" value="FO SYNTHASE (COFH)"/>
    <property type="match status" value="1"/>
</dbReference>
<evidence type="ECO:0000256" key="4">
    <source>
        <dbReference type="ARBA" id="ARBA00010051"/>
    </source>
</evidence>
<dbReference type="SFLD" id="SFLDG01389">
    <property type="entry name" value="menaquinone_synthsis_involved"/>
    <property type="match status" value="1"/>
</dbReference>
<comment type="similarity">
    <text evidence="4">In the C-terminal section; belongs to the radical SAM superfamily. CofH family.</text>
</comment>
<evidence type="ECO:0000256" key="9">
    <source>
        <dbReference type="ARBA" id="ARBA00022485"/>
    </source>
</evidence>
<dbReference type="GO" id="GO:0046872">
    <property type="term" value="F:metal ion binding"/>
    <property type="evidence" value="ECO:0007669"/>
    <property type="project" value="UniProtKB-KW"/>
</dbReference>
<organism evidence="19 20">
    <name type="scientific">Alterirhizorhabdus solaris</name>
    <dbReference type="NCBI Taxonomy" id="2529389"/>
    <lineage>
        <taxon>Bacteria</taxon>
        <taxon>Pseudomonadati</taxon>
        <taxon>Pseudomonadota</taxon>
        <taxon>Alphaproteobacteria</taxon>
        <taxon>Sphingomonadales</taxon>
        <taxon>Rhizorhabdaceae</taxon>
        <taxon>Alterirhizorhabdus</taxon>
    </lineage>
</organism>
<dbReference type="SFLD" id="SFLDG01388">
    <property type="entry name" value="7_8-didemethyl-8-hydroxy-5-dea"/>
    <property type="match status" value="2"/>
</dbReference>
<sequence>MEREQGVVADLAELGVADGDAVIAALSRAPLADVVTAAEAMTLAGHGALVTYSRKVFIPLTRLCRDVCHYCTFATTPREAGHLFLDRDEVLAIARAGVAAGCREALFTLGDRPEDRYPAARAALDAMGHASTLDYLGEMAALVLAETGLLPHLNPGLMSEDDLLRLRPHAASMGVMLETTADRLSERGGPHHGSPDKVPALRLETLEAAGRARVPFTTGLLIGIGETRLERIEALLAIRDSHARHGHIQEVIVQNFRAKAGTRMADTPDLPLDEHLWTIAAARLVLGPDMTIQAPPNLHAPDELAAVLRAGVNDWGGVSPVTPDHVNPEAPWPHIAALEAATAAAGRTLRERLAIGPRFAMEPDRWLDKSLAPVVRRAVDARGLPVTDGWHPGTDRAMPVVLADGESADAPRIEAIIARAAAGERLDEADIARLFAADGPEVTMIAIAADDLRRQVAGEAVTHVVNRNINYTNICLYKCGFCAFSKGSTRAMRGPAYRLDLAEVGRRAAEAWDRGATEVCLQGGIHPDYDGDTYLSVLQAVRAASPGIHIHAFSPLEVTHGAQTLGLPLEDYLGRLKAAGLSTLPGTAAEILDDEIRAVICPDKIDTAGWLEVMRTAHHVGLRTTATIMFGHVDGYRHWARHLLRVRDLQEETGGFTEFVPLPFVHMEAPIWRKGLSRSGPSARETLLMHAIARLVLHPLIPNIQVSWVKLGEAGVVAALDAGVNDLGGTLMDESITRAAGGVNGQLCDPARMVALAAAAGRPARQRTTLYGRVDPAAVVTGETDDCLA</sequence>
<keyword evidence="20" id="KW-1185">Reference proteome</keyword>
<dbReference type="HAMAP" id="MF_01612">
    <property type="entry name" value="FO_synth_sub2"/>
    <property type="match status" value="1"/>
</dbReference>
<dbReference type="EC" id="4.3.1.32" evidence="6"/>
<dbReference type="NCBIfam" id="NF005609">
    <property type="entry name" value="PRK07360.1"/>
    <property type="match status" value="1"/>
</dbReference>
<dbReference type="InterPro" id="IPR007197">
    <property type="entry name" value="rSAM"/>
</dbReference>
<evidence type="ECO:0000256" key="3">
    <source>
        <dbReference type="ARBA" id="ARBA00004712"/>
    </source>
</evidence>
<dbReference type="PROSITE" id="PS51918">
    <property type="entry name" value="RADICAL_SAM"/>
    <property type="match status" value="2"/>
</dbReference>
<dbReference type="GO" id="GO:0141093">
    <property type="term" value="F:5-amino-6-(D-ribitylamino)uracil--L-tyrosine 4-hydroxyphenyl transferase activity"/>
    <property type="evidence" value="ECO:0007669"/>
    <property type="project" value="UniProtKB-EC"/>
</dbReference>
<dbReference type="Pfam" id="PF04055">
    <property type="entry name" value="Radical_SAM"/>
    <property type="match status" value="2"/>
</dbReference>
<dbReference type="InterPro" id="IPR034405">
    <property type="entry name" value="F420"/>
</dbReference>
<keyword evidence="11" id="KW-0949">S-adenosyl-L-methionine</keyword>
<evidence type="ECO:0000256" key="11">
    <source>
        <dbReference type="ARBA" id="ARBA00022691"/>
    </source>
</evidence>
<evidence type="ECO:0000256" key="1">
    <source>
        <dbReference type="ARBA" id="ARBA00001966"/>
    </source>
</evidence>
<keyword evidence="15" id="KW-0456">Lyase</keyword>
<comment type="similarity">
    <text evidence="5">In the N-terminal section; belongs to the radical SAM superfamily. CofG family.</text>
</comment>
<evidence type="ECO:0000256" key="7">
    <source>
        <dbReference type="ARBA" id="ARBA00012289"/>
    </source>
</evidence>
<dbReference type="InterPro" id="IPR019940">
    <property type="entry name" value="CofH_family"/>
</dbReference>
<dbReference type="RefSeq" id="WP_145148172.1">
    <property type="nucleotide sequence ID" value="NZ_VNIM01000007.1"/>
</dbReference>
<comment type="cofactor">
    <cofactor evidence="1">
        <name>[4Fe-4S] cluster</name>
        <dbReference type="ChEBI" id="CHEBI:49883"/>
    </cofactor>
</comment>
<keyword evidence="13" id="KW-0408">Iron</keyword>
<name>A0A558RBK6_9SPHN</name>
<comment type="pathway">
    <text evidence="3">Cofactor biosynthesis; coenzyme F0 biosynthesis.</text>
</comment>
<dbReference type="GO" id="GO:0044689">
    <property type="term" value="F:7,8-didemethyl-8-hydroxy-5-deazariboflavin synthase activity"/>
    <property type="evidence" value="ECO:0007669"/>
    <property type="project" value="UniProtKB-EC"/>
</dbReference>
<dbReference type="InterPro" id="IPR045567">
    <property type="entry name" value="CofH/MnqC-like_C"/>
</dbReference>
<feature type="domain" description="Radical SAM core" evidence="18">
    <location>
        <begin position="461"/>
        <end position="699"/>
    </location>
</feature>
<dbReference type="Proteomes" id="UP000318681">
    <property type="component" value="Unassembled WGS sequence"/>
</dbReference>
<dbReference type="SFLD" id="SFLDS00029">
    <property type="entry name" value="Radical_SAM"/>
    <property type="match status" value="3"/>
</dbReference>
<dbReference type="InterPro" id="IPR020050">
    <property type="entry name" value="FO_synthase_su2"/>
</dbReference>
<dbReference type="Gene3D" id="3.20.20.70">
    <property type="entry name" value="Aldolase class I"/>
    <property type="match status" value="2"/>
</dbReference>
<dbReference type="InterPro" id="IPR019939">
    <property type="entry name" value="CofG_family"/>
</dbReference>
<evidence type="ECO:0000256" key="2">
    <source>
        <dbReference type="ARBA" id="ARBA00003692"/>
    </source>
</evidence>
<reference evidence="19 20" key="1">
    <citation type="submission" date="2019-07" db="EMBL/GenBank/DDBJ databases">
        <title>Sphingomonas solaris sp. nov., isolated from a solar panel from Boston, Massachusetts.</title>
        <authorList>
            <person name="Tanner K."/>
            <person name="Pascual J."/>
            <person name="Mancuso C."/>
            <person name="Pereto J."/>
            <person name="Khalil A."/>
            <person name="Vilanova C."/>
        </authorList>
    </citation>
    <scope>NUCLEOTIDE SEQUENCE [LARGE SCALE GENOMIC DNA]</scope>
    <source>
        <strain evidence="19 20">R4DWN</strain>
    </source>
</reference>
<evidence type="ECO:0000256" key="10">
    <source>
        <dbReference type="ARBA" id="ARBA00022679"/>
    </source>
</evidence>
<dbReference type="SFLD" id="SFLDG01064">
    <property type="entry name" value="F420__menaquinone_cofactor_bio"/>
    <property type="match status" value="3"/>
</dbReference>
<dbReference type="CDD" id="cd01335">
    <property type="entry name" value="Radical_SAM"/>
    <property type="match status" value="2"/>
</dbReference>
<evidence type="ECO:0000256" key="6">
    <source>
        <dbReference type="ARBA" id="ARBA00012126"/>
    </source>
</evidence>